<comment type="caution">
    <text evidence="8">The sequence shown here is derived from an EMBL/GenBank/DDBJ whole genome shotgun (WGS) entry which is preliminary data.</text>
</comment>
<evidence type="ECO:0000256" key="6">
    <source>
        <dbReference type="SAM" id="SignalP"/>
    </source>
</evidence>
<dbReference type="EMBL" id="JABVXQ010000004">
    <property type="protein sequence ID" value="KAF6114598.1"/>
    <property type="molecule type" value="Genomic_DNA"/>
</dbReference>
<proteinExistence type="predicted"/>
<dbReference type="InterPro" id="IPR003599">
    <property type="entry name" value="Ig_sub"/>
</dbReference>
<dbReference type="Gene3D" id="2.60.40.10">
    <property type="entry name" value="Immunoglobulins"/>
    <property type="match status" value="1"/>
</dbReference>
<evidence type="ECO:0000256" key="1">
    <source>
        <dbReference type="ARBA" id="ARBA00022729"/>
    </source>
</evidence>
<name>A0A834ANZ9_9CHIR</name>
<feature type="region of interest" description="Disordered" evidence="4">
    <location>
        <begin position="133"/>
        <end position="155"/>
    </location>
</feature>
<keyword evidence="3" id="KW-0393">Immunoglobulin domain</keyword>
<dbReference type="FunFam" id="2.60.40.10:FF:000370">
    <property type="entry name" value="CMRF35-like molecule 1"/>
    <property type="match status" value="1"/>
</dbReference>
<accession>A0A834ANZ9</accession>
<organism evidence="8 9">
    <name type="scientific">Phyllostomus discolor</name>
    <name type="common">pale spear-nosed bat</name>
    <dbReference type="NCBI Taxonomy" id="89673"/>
    <lineage>
        <taxon>Eukaryota</taxon>
        <taxon>Metazoa</taxon>
        <taxon>Chordata</taxon>
        <taxon>Craniata</taxon>
        <taxon>Vertebrata</taxon>
        <taxon>Euteleostomi</taxon>
        <taxon>Mammalia</taxon>
        <taxon>Eutheria</taxon>
        <taxon>Laurasiatheria</taxon>
        <taxon>Chiroptera</taxon>
        <taxon>Yangochiroptera</taxon>
        <taxon>Phyllostomidae</taxon>
        <taxon>Phyllostominae</taxon>
        <taxon>Phyllostomus</taxon>
    </lineage>
</organism>
<evidence type="ECO:0000256" key="2">
    <source>
        <dbReference type="ARBA" id="ARBA00023157"/>
    </source>
</evidence>
<evidence type="ECO:0000256" key="4">
    <source>
        <dbReference type="SAM" id="MobiDB-lite"/>
    </source>
</evidence>
<dbReference type="InterPro" id="IPR052314">
    <property type="entry name" value="Immune_rcpt_domain"/>
</dbReference>
<dbReference type="PANTHER" id="PTHR16423">
    <property type="entry name" value="TREM-LIKE TRANSCRIPT PROTEIN"/>
    <property type="match status" value="1"/>
</dbReference>
<keyword evidence="5" id="KW-1133">Transmembrane helix</keyword>
<dbReference type="SMART" id="SM00409">
    <property type="entry name" value="IG"/>
    <property type="match status" value="1"/>
</dbReference>
<feature type="transmembrane region" description="Helical" evidence="5">
    <location>
        <begin position="160"/>
        <end position="185"/>
    </location>
</feature>
<sequence>MAWEATQLLPLVLLVLLASGSLEQQPELLQKLEGETISVRCLYRAQKRLKMKVWCRRMSVSVCTILVAHPSLRTVSWKPRYFIQDNPRSDNFVVTMTKLRMEDSGFYVCGTYESSRIIFLRTIHLVVSQASTPSTTSSTTRTTAWTSATSPVSDSPPGHWGVIFSATVALLLLLVLILLMILFLCKALGRARTGKDKSHHTYDTPVCENETGSDQQMGSGEDPGGIHYASLPHLNYFSPEDSIYVNTHPRPKPTPDPFLAVEYSSIAKNRPQHSKSAALEEEPRI</sequence>
<evidence type="ECO:0000313" key="8">
    <source>
        <dbReference type="EMBL" id="KAF6114598.1"/>
    </source>
</evidence>
<feature type="compositionally biased region" description="Low complexity" evidence="4">
    <location>
        <begin position="133"/>
        <end position="150"/>
    </location>
</feature>
<dbReference type="GO" id="GO:0009986">
    <property type="term" value="C:cell surface"/>
    <property type="evidence" value="ECO:0007669"/>
    <property type="project" value="TreeGrafter"/>
</dbReference>
<keyword evidence="5" id="KW-0472">Membrane</keyword>
<keyword evidence="5" id="KW-0812">Transmembrane</keyword>
<keyword evidence="1 6" id="KW-0732">Signal</keyword>
<dbReference type="PROSITE" id="PS50835">
    <property type="entry name" value="IG_LIKE"/>
    <property type="match status" value="1"/>
</dbReference>
<gene>
    <name evidence="8" type="ORF">HJG60_010563</name>
</gene>
<dbReference type="Proteomes" id="UP000664940">
    <property type="component" value="Unassembled WGS sequence"/>
</dbReference>
<dbReference type="SUPFAM" id="SSF48726">
    <property type="entry name" value="Immunoglobulin"/>
    <property type="match status" value="1"/>
</dbReference>
<feature type="region of interest" description="Disordered" evidence="4">
    <location>
        <begin position="195"/>
        <end position="224"/>
    </location>
</feature>
<dbReference type="CDD" id="cd05716">
    <property type="entry name" value="IgV_pIgR_like"/>
    <property type="match status" value="1"/>
</dbReference>
<feature type="signal peptide" evidence="6">
    <location>
        <begin position="1"/>
        <end position="23"/>
    </location>
</feature>
<dbReference type="AlphaFoldDB" id="A0A834ANZ9"/>
<dbReference type="InterPro" id="IPR013106">
    <property type="entry name" value="Ig_V-set"/>
</dbReference>
<keyword evidence="2" id="KW-1015">Disulfide bond</keyword>
<protein>
    <recommendedName>
        <fullName evidence="7">Ig-like domain-containing protein</fullName>
    </recommendedName>
</protein>
<dbReference type="GO" id="GO:0038023">
    <property type="term" value="F:signaling receptor activity"/>
    <property type="evidence" value="ECO:0007669"/>
    <property type="project" value="TreeGrafter"/>
</dbReference>
<dbReference type="InterPro" id="IPR013783">
    <property type="entry name" value="Ig-like_fold"/>
</dbReference>
<dbReference type="PANTHER" id="PTHR16423:SF10">
    <property type="entry name" value="CRKD-BINDING PROTEIN-RELATED"/>
    <property type="match status" value="1"/>
</dbReference>
<evidence type="ECO:0000313" key="9">
    <source>
        <dbReference type="Proteomes" id="UP000664940"/>
    </source>
</evidence>
<dbReference type="Pfam" id="PF07686">
    <property type="entry name" value="V-set"/>
    <property type="match status" value="1"/>
</dbReference>
<evidence type="ECO:0000256" key="3">
    <source>
        <dbReference type="ARBA" id="ARBA00023319"/>
    </source>
</evidence>
<feature type="domain" description="Ig-like" evidence="7">
    <location>
        <begin position="10"/>
        <end position="109"/>
    </location>
</feature>
<dbReference type="InterPro" id="IPR007110">
    <property type="entry name" value="Ig-like_dom"/>
</dbReference>
<evidence type="ECO:0000259" key="7">
    <source>
        <dbReference type="PROSITE" id="PS50835"/>
    </source>
</evidence>
<dbReference type="InterPro" id="IPR036179">
    <property type="entry name" value="Ig-like_dom_sf"/>
</dbReference>
<reference evidence="8 9" key="1">
    <citation type="journal article" date="2020" name="Nature">
        <title>Six reference-quality genomes reveal evolution of bat adaptations.</title>
        <authorList>
            <person name="Jebb D."/>
            <person name="Huang Z."/>
            <person name="Pippel M."/>
            <person name="Hughes G.M."/>
            <person name="Lavrichenko K."/>
            <person name="Devanna P."/>
            <person name="Winkler S."/>
            <person name="Jermiin L.S."/>
            <person name="Skirmuntt E.C."/>
            <person name="Katzourakis A."/>
            <person name="Burkitt-Gray L."/>
            <person name="Ray D.A."/>
            <person name="Sullivan K.A.M."/>
            <person name="Roscito J.G."/>
            <person name="Kirilenko B.M."/>
            <person name="Davalos L.M."/>
            <person name="Corthals A.P."/>
            <person name="Power M.L."/>
            <person name="Jones G."/>
            <person name="Ransome R.D."/>
            <person name="Dechmann D.K.N."/>
            <person name="Locatelli A.G."/>
            <person name="Puechmaille S.J."/>
            <person name="Fedrigo O."/>
            <person name="Jarvis E.D."/>
            <person name="Hiller M."/>
            <person name="Vernes S.C."/>
            <person name="Myers E.W."/>
            <person name="Teeling E.C."/>
        </authorList>
    </citation>
    <scope>NUCLEOTIDE SEQUENCE [LARGE SCALE GENOMIC DNA]</scope>
    <source>
        <strain evidence="8">Bat1K_MPI-CBG_1</strain>
    </source>
</reference>
<feature type="chain" id="PRO_5032539760" description="Ig-like domain-containing protein" evidence="6">
    <location>
        <begin position="24"/>
        <end position="285"/>
    </location>
</feature>
<evidence type="ECO:0000256" key="5">
    <source>
        <dbReference type="SAM" id="Phobius"/>
    </source>
</evidence>